<reference evidence="3 4" key="1">
    <citation type="submission" date="2020-05" db="EMBL/GenBank/DDBJ databases">
        <title>Draft genome sequence of Mycobacterium hippocampi DL, isolated from European seabass, Dicentrarchus labrax, reared in fish farms.</title>
        <authorList>
            <person name="Stathopoulou P."/>
            <person name="Asimakis E."/>
            <person name="Tzokas K."/>
            <person name="Batargias C."/>
            <person name="Tsiamis G."/>
        </authorList>
    </citation>
    <scope>NUCLEOTIDE SEQUENCE [LARGE SCALE GENOMIC DNA]</scope>
    <source>
        <strain evidence="3 4">DL</strain>
    </source>
</reference>
<dbReference type="Gene3D" id="3.40.190.10">
    <property type="entry name" value="Periplasmic binding protein-like II"/>
    <property type="match status" value="1"/>
</dbReference>
<dbReference type="Proteomes" id="UP000570517">
    <property type="component" value="Unassembled WGS sequence"/>
</dbReference>
<dbReference type="SUPFAM" id="SSF53850">
    <property type="entry name" value="Periplasmic binding protein-like II"/>
    <property type="match status" value="1"/>
</dbReference>
<feature type="signal peptide" evidence="2">
    <location>
        <begin position="1"/>
        <end position="22"/>
    </location>
</feature>
<evidence type="ECO:0008006" key="5">
    <source>
        <dbReference type="Google" id="ProtNLM"/>
    </source>
</evidence>
<dbReference type="PANTHER" id="PTHR42928:SF3">
    <property type="entry name" value="UPF0065 PROTEIN YFLP"/>
    <property type="match status" value="1"/>
</dbReference>
<evidence type="ECO:0000256" key="2">
    <source>
        <dbReference type="SAM" id="SignalP"/>
    </source>
</evidence>
<dbReference type="Pfam" id="PF03401">
    <property type="entry name" value="TctC"/>
    <property type="match status" value="1"/>
</dbReference>
<protein>
    <recommendedName>
        <fullName evidence="5">C4-dicarboxylate ABC transporter substrate-binding protein</fullName>
    </recommendedName>
</protein>
<keyword evidence="2" id="KW-0732">Signal</keyword>
<dbReference type="EMBL" id="JABFYL010000029">
    <property type="protein sequence ID" value="NVN51048.1"/>
    <property type="molecule type" value="Genomic_DNA"/>
</dbReference>
<comment type="similarity">
    <text evidence="1">Belongs to the UPF0065 (bug) family.</text>
</comment>
<dbReference type="InterPro" id="IPR042100">
    <property type="entry name" value="Bug_dom1"/>
</dbReference>
<dbReference type="PROSITE" id="PS51257">
    <property type="entry name" value="PROKAR_LIPOPROTEIN"/>
    <property type="match status" value="1"/>
</dbReference>
<dbReference type="PIRSF" id="PIRSF017082">
    <property type="entry name" value="YflP"/>
    <property type="match status" value="1"/>
</dbReference>
<sequence>MNRTKKSLTVLIAILALLGVSACGGSGSDSGSGSGGGAPGNVEVVTHNAVGGGSDVFTRQIIKVMYENDIIDSQWPVRNVPAGDGIGAMSYLIERAGNAGLLAQVTPTWVATPMTVADSNVNLDMLTPISLVATEPQVIVTKAGSEFTSFTQFVDAAKAAPDTLVQTGGSSTANDALTRLVLQDSLGATWKFLSFEDTGSRITALLRGDADIMLGSASDVAEQVRANELAVIAVVGNERLEAFPEVSTTEEQGIDSSQVPVQFRAIMGAPDMPEDAIQAYQEDISAMVETEGWKTLASSDGLVTQNLQGQELTDYLNNQTEIVGTLLGDLGLRKDQ</sequence>
<organism evidence="3 4">
    <name type="scientific">Mycolicibacterium hippocampi</name>
    <dbReference type="NCBI Taxonomy" id="659824"/>
    <lineage>
        <taxon>Bacteria</taxon>
        <taxon>Bacillati</taxon>
        <taxon>Actinomycetota</taxon>
        <taxon>Actinomycetes</taxon>
        <taxon>Mycobacteriales</taxon>
        <taxon>Mycobacteriaceae</taxon>
        <taxon>Mycolicibacterium</taxon>
    </lineage>
</organism>
<name>A0A850PKJ2_9MYCO</name>
<dbReference type="Gene3D" id="3.40.190.150">
    <property type="entry name" value="Bordetella uptake gene, domain 1"/>
    <property type="match status" value="1"/>
</dbReference>
<keyword evidence="4" id="KW-1185">Reference proteome</keyword>
<dbReference type="RefSeq" id="WP_178359390.1">
    <property type="nucleotide sequence ID" value="NZ_JABFYL010000029.1"/>
</dbReference>
<evidence type="ECO:0000313" key="4">
    <source>
        <dbReference type="Proteomes" id="UP000570517"/>
    </source>
</evidence>
<evidence type="ECO:0000256" key="1">
    <source>
        <dbReference type="ARBA" id="ARBA00006987"/>
    </source>
</evidence>
<dbReference type="PANTHER" id="PTHR42928">
    <property type="entry name" value="TRICARBOXYLATE-BINDING PROTEIN"/>
    <property type="match status" value="1"/>
</dbReference>
<accession>A0A850PKJ2</accession>
<gene>
    <name evidence="3" type="ORF">HLY00_2554</name>
</gene>
<feature type="chain" id="PRO_5039588299" description="C4-dicarboxylate ABC transporter substrate-binding protein" evidence="2">
    <location>
        <begin position="23"/>
        <end position="336"/>
    </location>
</feature>
<evidence type="ECO:0000313" key="3">
    <source>
        <dbReference type="EMBL" id="NVN51048.1"/>
    </source>
</evidence>
<dbReference type="InterPro" id="IPR005064">
    <property type="entry name" value="BUG"/>
</dbReference>
<comment type="caution">
    <text evidence="3">The sequence shown here is derived from an EMBL/GenBank/DDBJ whole genome shotgun (WGS) entry which is preliminary data.</text>
</comment>
<dbReference type="AlphaFoldDB" id="A0A850PKJ2"/>
<proteinExistence type="inferred from homology"/>